<gene>
    <name evidence="4 6" type="primary">msrA</name>
    <name evidence="6" type="ORF">ABK905_12450</name>
</gene>
<sequence>MPKPSCWRGGCFWGIQGVFQHVNGVTSAVSGYTGGSAQNANYDAVSGGDTGHAESVEVTFDPTVISYGTLLQIYFSVAHNPTELNRQGPDSGTQYRSAIFPRSAAQQQVAEAYIAQLNTARVYDAPLATRIEKGDFYPAEAYHQNYLTNNPEAPYIVINDLPKLAALKRMFPARYRDEPVLVNVRQSSYRSSPI</sequence>
<dbReference type="SUPFAM" id="SSF55068">
    <property type="entry name" value="Peptide methionine sulfoxide reductase"/>
    <property type="match status" value="1"/>
</dbReference>
<dbReference type="EC" id="1.8.4.11" evidence="4"/>
<dbReference type="InterPro" id="IPR036509">
    <property type="entry name" value="Met_Sox_Rdtase_MsrA_sf"/>
</dbReference>
<feature type="domain" description="Peptide methionine sulphoxide reductase MsrA" evidence="5">
    <location>
        <begin position="9"/>
        <end position="155"/>
    </location>
</feature>
<dbReference type="PANTHER" id="PTHR43774:SF1">
    <property type="entry name" value="PEPTIDE METHIONINE SULFOXIDE REDUCTASE MSRA 2"/>
    <property type="match status" value="1"/>
</dbReference>
<evidence type="ECO:0000256" key="2">
    <source>
        <dbReference type="ARBA" id="ARBA00047806"/>
    </source>
</evidence>
<dbReference type="EMBL" id="CP157947">
    <property type="protein sequence ID" value="XBS71636.1"/>
    <property type="molecule type" value="Genomic_DNA"/>
</dbReference>
<keyword evidence="1 4" id="KW-0560">Oxidoreductase</keyword>
<dbReference type="InterPro" id="IPR002569">
    <property type="entry name" value="Met_Sox_Rdtase_MsrA_dom"/>
</dbReference>
<comment type="function">
    <text evidence="4">Has an important function as a repair enzyme for proteins that have been inactivated by oxidation. Catalyzes the reversible oxidation-reduction of methionine sulfoxide in proteins to methionine.</text>
</comment>
<organism evidence="6">
    <name type="scientific">Acerihabitans sp. KWT182</name>
    <dbReference type="NCBI Taxonomy" id="3157919"/>
    <lineage>
        <taxon>Bacteria</taxon>
        <taxon>Pseudomonadati</taxon>
        <taxon>Pseudomonadota</taxon>
        <taxon>Gammaproteobacteria</taxon>
        <taxon>Enterobacterales</taxon>
        <taxon>Pectobacteriaceae</taxon>
        <taxon>Acerihabitans</taxon>
    </lineage>
</organism>
<name>A0AAU7QFJ0_9GAMM</name>
<reference evidence="6" key="1">
    <citation type="submission" date="2024-06" db="EMBL/GenBank/DDBJ databases">
        <authorList>
            <person name="Coelho C."/>
            <person name="Bento M."/>
            <person name="Garcia E."/>
            <person name="Camelo A."/>
            <person name="Brandao I."/>
            <person name="Espirito Santo C."/>
            <person name="Trovao J."/>
            <person name="Verissimo A."/>
            <person name="Costa J."/>
            <person name="Tiago I."/>
        </authorList>
    </citation>
    <scope>NUCLEOTIDE SEQUENCE</scope>
    <source>
        <strain evidence="6">KWT182</strain>
    </source>
</reference>
<dbReference type="AlphaFoldDB" id="A0AAU7QFJ0"/>
<evidence type="ECO:0000313" key="6">
    <source>
        <dbReference type="EMBL" id="XBS71636.1"/>
    </source>
</evidence>
<dbReference type="Pfam" id="PF01625">
    <property type="entry name" value="PMSR"/>
    <property type="match status" value="1"/>
</dbReference>
<evidence type="ECO:0000256" key="1">
    <source>
        <dbReference type="ARBA" id="ARBA00023002"/>
    </source>
</evidence>
<dbReference type="PANTHER" id="PTHR43774">
    <property type="entry name" value="PEPTIDE METHIONINE SULFOXIDE REDUCTASE"/>
    <property type="match status" value="1"/>
</dbReference>
<evidence type="ECO:0000259" key="5">
    <source>
        <dbReference type="Pfam" id="PF01625"/>
    </source>
</evidence>
<proteinExistence type="inferred from homology"/>
<dbReference type="HAMAP" id="MF_01401">
    <property type="entry name" value="MsrA"/>
    <property type="match status" value="1"/>
</dbReference>
<comment type="catalytic activity">
    <reaction evidence="3 4">
        <text>[thioredoxin]-disulfide + L-methionine + H2O = L-methionine (S)-S-oxide + [thioredoxin]-dithiol</text>
        <dbReference type="Rhea" id="RHEA:19993"/>
        <dbReference type="Rhea" id="RHEA-COMP:10698"/>
        <dbReference type="Rhea" id="RHEA-COMP:10700"/>
        <dbReference type="ChEBI" id="CHEBI:15377"/>
        <dbReference type="ChEBI" id="CHEBI:29950"/>
        <dbReference type="ChEBI" id="CHEBI:50058"/>
        <dbReference type="ChEBI" id="CHEBI:57844"/>
        <dbReference type="ChEBI" id="CHEBI:58772"/>
        <dbReference type="EC" id="1.8.4.11"/>
    </reaction>
</comment>
<evidence type="ECO:0000256" key="3">
    <source>
        <dbReference type="ARBA" id="ARBA00048782"/>
    </source>
</evidence>
<comment type="catalytic activity">
    <reaction evidence="2 4">
        <text>L-methionyl-[protein] + [thioredoxin]-disulfide + H2O = L-methionyl-(S)-S-oxide-[protein] + [thioredoxin]-dithiol</text>
        <dbReference type="Rhea" id="RHEA:14217"/>
        <dbReference type="Rhea" id="RHEA-COMP:10698"/>
        <dbReference type="Rhea" id="RHEA-COMP:10700"/>
        <dbReference type="Rhea" id="RHEA-COMP:12313"/>
        <dbReference type="Rhea" id="RHEA-COMP:12315"/>
        <dbReference type="ChEBI" id="CHEBI:15377"/>
        <dbReference type="ChEBI" id="CHEBI:16044"/>
        <dbReference type="ChEBI" id="CHEBI:29950"/>
        <dbReference type="ChEBI" id="CHEBI:44120"/>
        <dbReference type="ChEBI" id="CHEBI:50058"/>
        <dbReference type="EC" id="1.8.4.11"/>
    </reaction>
</comment>
<protein>
    <recommendedName>
        <fullName evidence="4">Peptide methionine sulfoxide reductase MsrA</fullName>
        <shortName evidence="4">Protein-methionine-S-oxide reductase</shortName>
        <ecNumber evidence="4">1.8.4.11</ecNumber>
    </recommendedName>
    <alternativeName>
        <fullName evidence="4">Peptide-methionine (S)-S-oxide reductase</fullName>
        <shortName evidence="4">Peptide Met(O) reductase</shortName>
    </alternativeName>
</protein>
<comment type="similarity">
    <text evidence="4">Belongs to the MsrA Met sulfoxide reductase family.</text>
</comment>
<dbReference type="NCBIfam" id="TIGR00401">
    <property type="entry name" value="msrA"/>
    <property type="match status" value="1"/>
</dbReference>
<dbReference type="Gene3D" id="3.30.1060.10">
    <property type="entry name" value="Peptide methionine sulphoxide reductase MsrA"/>
    <property type="match status" value="1"/>
</dbReference>
<accession>A0AAU7QFJ0</accession>
<evidence type="ECO:0000256" key="4">
    <source>
        <dbReference type="HAMAP-Rule" id="MF_01401"/>
    </source>
</evidence>
<dbReference type="GO" id="GO:0008113">
    <property type="term" value="F:peptide-methionine (S)-S-oxide reductase activity"/>
    <property type="evidence" value="ECO:0007669"/>
    <property type="project" value="UniProtKB-UniRule"/>
</dbReference>
<feature type="active site" evidence="4">
    <location>
        <position position="11"/>
    </location>
</feature>